<dbReference type="Pfam" id="PF04760">
    <property type="entry name" value="IF2_N"/>
    <property type="match status" value="1"/>
</dbReference>
<feature type="domain" description="Translation initiation factor IF-2 N-terminal" evidence="1">
    <location>
        <begin position="24"/>
        <end position="73"/>
    </location>
</feature>
<feature type="non-terminal residue" evidence="2">
    <location>
        <position position="89"/>
    </location>
</feature>
<gene>
    <name evidence="2" type="ORF">S01H1_45503</name>
</gene>
<evidence type="ECO:0000313" key="2">
    <source>
        <dbReference type="EMBL" id="GAG00827.1"/>
    </source>
</evidence>
<dbReference type="InterPro" id="IPR006847">
    <property type="entry name" value="IF2_N"/>
</dbReference>
<evidence type="ECO:0000259" key="1">
    <source>
        <dbReference type="Pfam" id="PF04760"/>
    </source>
</evidence>
<comment type="caution">
    <text evidence="2">The sequence shown here is derived from an EMBL/GenBank/DDBJ whole genome shotgun (WGS) entry which is preliminary data.</text>
</comment>
<reference evidence="2" key="1">
    <citation type="journal article" date="2014" name="Front. Microbiol.">
        <title>High frequency of phylogenetically diverse reductive dehalogenase-homologous genes in deep subseafloor sedimentary metagenomes.</title>
        <authorList>
            <person name="Kawai M."/>
            <person name="Futagami T."/>
            <person name="Toyoda A."/>
            <person name="Takaki Y."/>
            <person name="Nishi S."/>
            <person name="Hori S."/>
            <person name="Arai W."/>
            <person name="Tsubouchi T."/>
            <person name="Morono Y."/>
            <person name="Uchiyama I."/>
            <person name="Ito T."/>
            <person name="Fujiyama A."/>
            <person name="Inagaki F."/>
            <person name="Takami H."/>
        </authorList>
    </citation>
    <scope>NUCLEOTIDE SEQUENCE</scope>
    <source>
        <strain evidence="2">Expedition CK06-06</strain>
    </source>
</reference>
<protein>
    <recommendedName>
        <fullName evidence="1">Translation initiation factor IF-2 N-terminal domain-containing protein</fullName>
    </recommendedName>
</protein>
<dbReference type="AlphaFoldDB" id="X0UNF8"/>
<accession>X0UNF8</accession>
<dbReference type="EMBL" id="BARS01029082">
    <property type="protein sequence ID" value="GAG00827.1"/>
    <property type="molecule type" value="Genomic_DNA"/>
</dbReference>
<organism evidence="2">
    <name type="scientific">marine sediment metagenome</name>
    <dbReference type="NCBI Taxonomy" id="412755"/>
    <lineage>
        <taxon>unclassified sequences</taxon>
        <taxon>metagenomes</taxon>
        <taxon>ecological metagenomes</taxon>
    </lineage>
</organism>
<name>X0UNF8_9ZZZZ</name>
<sequence length="89" mass="9729">MNSQQTTNSSGTSAASKRVEIPATVVVRDLAELLDTSAIEVIKELMKNGVMAAINQSVDYEAAATVARQLEFEPHPREEEAVTVERREV</sequence>
<proteinExistence type="predicted"/>